<dbReference type="PANTHER" id="PTHR42718:SF43">
    <property type="entry name" value="LINCOMYCIN RESISTANCE PROTEIN LMRB"/>
    <property type="match status" value="1"/>
</dbReference>
<dbReference type="GO" id="GO:0022857">
    <property type="term" value="F:transmembrane transporter activity"/>
    <property type="evidence" value="ECO:0007669"/>
    <property type="project" value="InterPro"/>
</dbReference>
<dbReference type="Proteomes" id="UP000427886">
    <property type="component" value="Chromosome"/>
</dbReference>
<evidence type="ECO:0000256" key="1">
    <source>
        <dbReference type="ARBA" id="ARBA00004651"/>
    </source>
</evidence>
<evidence type="ECO:0000313" key="8">
    <source>
        <dbReference type="EMBL" id="QGP76061.1"/>
    </source>
</evidence>
<dbReference type="RefSeq" id="WP_061841437.1">
    <property type="nucleotide sequence ID" value="NZ_BLRP01000038.1"/>
</dbReference>
<evidence type="ECO:0000256" key="2">
    <source>
        <dbReference type="ARBA" id="ARBA00022448"/>
    </source>
</evidence>
<feature type="transmembrane region" description="Helical" evidence="6">
    <location>
        <begin position="350"/>
        <end position="368"/>
    </location>
</feature>
<evidence type="ECO:0000259" key="7">
    <source>
        <dbReference type="PROSITE" id="PS50850"/>
    </source>
</evidence>
<dbReference type="SUPFAM" id="SSF103473">
    <property type="entry name" value="MFS general substrate transporter"/>
    <property type="match status" value="1"/>
</dbReference>
<evidence type="ECO:0000256" key="5">
    <source>
        <dbReference type="ARBA" id="ARBA00023136"/>
    </source>
</evidence>
<keyword evidence="3 6" id="KW-0812">Transmembrane</keyword>
<dbReference type="InterPro" id="IPR020846">
    <property type="entry name" value="MFS_dom"/>
</dbReference>
<dbReference type="KEGG" id="tey:GLW17_04035"/>
<reference evidence="8 9" key="1">
    <citation type="submission" date="2019-11" db="EMBL/GenBank/DDBJ databases">
        <authorList>
            <person name="Kim E."/>
            <person name="Lee J."/>
            <person name="Jeon K."/>
            <person name="Lee Y."/>
        </authorList>
    </citation>
    <scope>NUCLEOTIDE SEQUENCE [LARGE SCALE GENOMIC DNA]</scope>
    <source>
        <strain evidence="8 9">YJ1</strain>
    </source>
</reference>
<feature type="transmembrane region" description="Helical" evidence="6">
    <location>
        <begin position="138"/>
        <end position="157"/>
    </location>
</feature>
<dbReference type="Pfam" id="PF07690">
    <property type="entry name" value="MFS_1"/>
    <property type="match status" value="1"/>
</dbReference>
<keyword evidence="2" id="KW-0813">Transport</keyword>
<feature type="transmembrane region" description="Helical" evidence="6">
    <location>
        <begin position="389"/>
        <end position="413"/>
    </location>
</feature>
<feature type="transmembrane region" description="Helical" evidence="6">
    <location>
        <begin position="7"/>
        <end position="25"/>
    </location>
</feature>
<feature type="transmembrane region" description="Helical" evidence="6">
    <location>
        <begin position="425"/>
        <end position="449"/>
    </location>
</feature>
<dbReference type="AlphaFoldDB" id="A0AB37D2B5"/>
<accession>A0AB37D2B5</accession>
<dbReference type="GO" id="GO:0005886">
    <property type="term" value="C:plasma membrane"/>
    <property type="evidence" value="ECO:0007669"/>
    <property type="project" value="UniProtKB-SubCell"/>
</dbReference>
<feature type="transmembrane region" description="Helical" evidence="6">
    <location>
        <begin position="292"/>
        <end position="314"/>
    </location>
</feature>
<dbReference type="EMBL" id="CP046246">
    <property type="protein sequence ID" value="QGP76061.1"/>
    <property type="molecule type" value="Genomic_DNA"/>
</dbReference>
<evidence type="ECO:0000256" key="3">
    <source>
        <dbReference type="ARBA" id="ARBA00022692"/>
    </source>
</evidence>
<keyword evidence="5 6" id="KW-0472">Membrane</keyword>
<comment type="subcellular location">
    <subcellularLocation>
        <location evidence="1">Cell membrane</location>
        <topology evidence="1">Multi-pass membrane protein</topology>
    </subcellularLocation>
</comment>
<feature type="transmembrane region" description="Helical" evidence="6">
    <location>
        <begin position="77"/>
        <end position="100"/>
    </location>
</feature>
<dbReference type="PANTHER" id="PTHR42718">
    <property type="entry name" value="MAJOR FACILITATOR SUPERFAMILY MULTIDRUG TRANSPORTER MFSC"/>
    <property type="match status" value="1"/>
</dbReference>
<name>A0AB37D2B5_TETHA</name>
<keyword evidence="4 6" id="KW-1133">Transmembrane helix</keyword>
<feature type="transmembrane region" description="Helical" evidence="6">
    <location>
        <begin position="45"/>
        <end position="65"/>
    </location>
</feature>
<dbReference type="InterPro" id="IPR011701">
    <property type="entry name" value="MFS"/>
</dbReference>
<organism evidence="8 9">
    <name type="scientific">Tetragenococcus halophilus</name>
    <name type="common">Pediococcus halophilus</name>
    <dbReference type="NCBI Taxonomy" id="51669"/>
    <lineage>
        <taxon>Bacteria</taxon>
        <taxon>Bacillati</taxon>
        <taxon>Bacillota</taxon>
        <taxon>Bacilli</taxon>
        <taxon>Lactobacillales</taxon>
        <taxon>Enterococcaceae</taxon>
        <taxon>Tetragenococcus</taxon>
    </lineage>
</organism>
<evidence type="ECO:0000313" key="9">
    <source>
        <dbReference type="Proteomes" id="UP000427886"/>
    </source>
</evidence>
<evidence type="ECO:0000256" key="6">
    <source>
        <dbReference type="SAM" id="Phobius"/>
    </source>
</evidence>
<dbReference type="PROSITE" id="PS50850">
    <property type="entry name" value="MFS"/>
    <property type="match status" value="1"/>
</dbReference>
<dbReference type="Gene3D" id="1.20.1250.20">
    <property type="entry name" value="MFS general substrate transporter like domains"/>
    <property type="match status" value="1"/>
</dbReference>
<dbReference type="PRINTS" id="PR01036">
    <property type="entry name" value="TCRTETB"/>
</dbReference>
<feature type="transmembrane region" description="Helical" evidence="6">
    <location>
        <begin position="326"/>
        <end position="344"/>
    </location>
</feature>
<feature type="transmembrane region" description="Helical" evidence="6">
    <location>
        <begin position="259"/>
        <end position="280"/>
    </location>
</feature>
<feature type="transmembrane region" description="Helical" evidence="6">
    <location>
        <begin position="163"/>
        <end position="184"/>
    </location>
</feature>
<dbReference type="InterPro" id="IPR036259">
    <property type="entry name" value="MFS_trans_sf"/>
</dbReference>
<sequence length="459" mass="49933">MEKVKIHLLPAVLAAGIMSFSGVLIETAMNVTFPTLTSEFNISTSMVQWVTTIYLLVISIMVPFSNYLIKNFSIRKLFMIANFFFIAGLITDFISPTFFVLLLGRILQGISTGIALPLMFHIILTFTPLEKRGGMMGVGMLTTSIAPAVGPTYGGLLTSVLSWHYIFLFLIPILLLSLVLGLYAIPEISVEKNSKLDITSLLGIALLFSGLLVFLNQMGSIKSLFPLFIGMIGLVIFLQRSVKSPFPLVKIDVLKDKAFVLFLCGFLVCQFLLLGISFVLPNFVQIVSEENAFIAGLVMLPGATVGAILAPVSGRVLDKYGAKKPILIGLILAAIGWIALTLLLKQPSLASFVAGHVFYMIGLGFAYSNMMTSGMNLLTQEEYGDGNTLFNTLQQFSGAVATSIVASVINIFQENNTDYQLGTTIGAQVAMFILLTLLLIIIIACIIHFRPAKNRVEGK</sequence>
<feature type="transmembrane region" description="Helical" evidence="6">
    <location>
        <begin position="221"/>
        <end position="238"/>
    </location>
</feature>
<proteinExistence type="predicted"/>
<evidence type="ECO:0000256" key="4">
    <source>
        <dbReference type="ARBA" id="ARBA00022989"/>
    </source>
</evidence>
<feature type="transmembrane region" description="Helical" evidence="6">
    <location>
        <begin position="106"/>
        <end position="126"/>
    </location>
</feature>
<dbReference type="Gene3D" id="1.20.1720.10">
    <property type="entry name" value="Multidrug resistance protein D"/>
    <property type="match status" value="1"/>
</dbReference>
<feature type="transmembrane region" description="Helical" evidence="6">
    <location>
        <begin position="196"/>
        <end position="215"/>
    </location>
</feature>
<protein>
    <submittedName>
        <fullName evidence="8">MFS transporter</fullName>
    </submittedName>
</protein>
<gene>
    <name evidence="8" type="ORF">GLW17_04035</name>
</gene>
<feature type="domain" description="Major facilitator superfamily (MFS) profile" evidence="7">
    <location>
        <begin position="7"/>
        <end position="454"/>
    </location>
</feature>